<dbReference type="PANTHER" id="PTHR44591:SF23">
    <property type="entry name" value="CHEY SUBFAMILY"/>
    <property type="match status" value="1"/>
</dbReference>
<keyword evidence="1 2" id="KW-0597">Phosphoprotein</keyword>
<dbReference type="EMBL" id="LPXN01000123">
    <property type="protein sequence ID" value="KZD06345.1"/>
    <property type="molecule type" value="Genomic_DNA"/>
</dbReference>
<dbReference type="Gene3D" id="1.20.140.160">
    <property type="match status" value="1"/>
</dbReference>
<gene>
    <name evidence="4" type="ORF">AUP43_10900</name>
</gene>
<evidence type="ECO:0000259" key="3">
    <source>
        <dbReference type="PROSITE" id="PS50110"/>
    </source>
</evidence>
<name>A0A154VYL0_9PROT</name>
<dbReference type="SUPFAM" id="SSF52172">
    <property type="entry name" value="CheY-like"/>
    <property type="match status" value="1"/>
</dbReference>
<dbReference type="PROSITE" id="PS50110">
    <property type="entry name" value="RESPONSE_REGULATORY"/>
    <property type="match status" value="1"/>
</dbReference>
<feature type="domain" description="Response regulatory" evidence="3">
    <location>
        <begin position="143"/>
        <end position="256"/>
    </location>
</feature>
<dbReference type="InterPro" id="IPR053867">
    <property type="entry name" value="PhyR_sigma4"/>
</dbReference>
<sequence>MLNGQLTILLPALRRYASGLTGSGEAGDLLVAEVLKRILGGDWDFNNALPARYSLFRGLHQCWEQAGESLTEKVTDLGAALPPSPLYRILQKLAPMQRAVLILNRLEGFKLAEVATILDLLEVRVARLLAEAEGALMALFVGRILIVEDDALTAMELEQIVTLMGHQVIGPAVTRDEAVALASSEKPDLILSDIELDDQVSGVEAMQQIRTLRHVPVIFVTAFPDRAPGSAGLLDSYIIPKPFNNGMMTAFITNALLSRPLPA</sequence>
<dbReference type="Pfam" id="PF00072">
    <property type="entry name" value="Response_reg"/>
    <property type="match status" value="1"/>
</dbReference>
<dbReference type="Pfam" id="PF22029">
    <property type="entry name" value="PhyR_sigma2"/>
    <property type="match status" value="1"/>
</dbReference>
<evidence type="ECO:0000256" key="1">
    <source>
        <dbReference type="ARBA" id="ARBA00022553"/>
    </source>
</evidence>
<dbReference type="InterPro" id="IPR001789">
    <property type="entry name" value="Sig_transdc_resp-reg_receiver"/>
</dbReference>
<evidence type="ECO:0000256" key="2">
    <source>
        <dbReference type="PROSITE-ProRule" id="PRU00169"/>
    </source>
</evidence>
<proteinExistence type="predicted"/>
<dbReference type="InterPro" id="IPR050595">
    <property type="entry name" value="Bact_response_regulator"/>
</dbReference>
<dbReference type="Pfam" id="PF22233">
    <property type="entry name" value="PhyR_sigma-like"/>
    <property type="match status" value="1"/>
</dbReference>
<dbReference type="GO" id="GO:0000160">
    <property type="term" value="P:phosphorelay signal transduction system"/>
    <property type="evidence" value="ECO:0007669"/>
    <property type="project" value="InterPro"/>
</dbReference>
<dbReference type="SUPFAM" id="SSF88659">
    <property type="entry name" value="Sigma3 and sigma4 domains of RNA polymerase sigma factors"/>
    <property type="match status" value="1"/>
</dbReference>
<dbReference type="InterPro" id="IPR053866">
    <property type="entry name" value="PhyR_sigma2"/>
</dbReference>
<dbReference type="AlphaFoldDB" id="A0A154VYL0"/>
<dbReference type="RefSeq" id="WP_067557558.1">
    <property type="nucleotide sequence ID" value="NZ_LPXN01000123.1"/>
</dbReference>
<reference evidence="4 5" key="1">
    <citation type="submission" date="2015-12" db="EMBL/GenBank/DDBJ databases">
        <title>Genome sequence of Oceanibaculum pacificum MCCC 1A02656.</title>
        <authorList>
            <person name="Lu L."/>
            <person name="Lai Q."/>
            <person name="Shao Z."/>
            <person name="Qian P."/>
        </authorList>
    </citation>
    <scope>NUCLEOTIDE SEQUENCE [LARGE SCALE GENOMIC DNA]</scope>
    <source>
        <strain evidence="4 5">MCCC 1A02656</strain>
    </source>
</reference>
<protein>
    <recommendedName>
        <fullName evidence="3">Response regulatory domain-containing protein</fullName>
    </recommendedName>
</protein>
<evidence type="ECO:0000313" key="5">
    <source>
        <dbReference type="Proteomes" id="UP000076400"/>
    </source>
</evidence>
<dbReference type="InterPro" id="IPR011006">
    <property type="entry name" value="CheY-like_superfamily"/>
</dbReference>
<dbReference type="InterPro" id="IPR013324">
    <property type="entry name" value="RNA_pol_sigma_r3/r4-like"/>
</dbReference>
<keyword evidence="5" id="KW-1185">Reference proteome</keyword>
<dbReference type="Gene3D" id="3.40.50.2300">
    <property type="match status" value="1"/>
</dbReference>
<dbReference type="CDD" id="cd17540">
    <property type="entry name" value="REC_PhyR"/>
    <property type="match status" value="1"/>
</dbReference>
<dbReference type="STRING" id="580166.AUP43_10900"/>
<dbReference type="SMART" id="SM00448">
    <property type="entry name" value="REC"/>
    <property type="match status" value="1"/>
</dbReference>
<dbReference type="PANTHER" id="PTHR44591">
    <property type="entry name" value="STRESS RESPONSE REGULATOR PROTEIN 1"/>
    <property type="match status" value="1"/>
</dbReference>
<dbReference type="Proteomes" id="UP000076400">
    <property type="component" value="Unassembled WGS sequence"/>
</dbReference>
<organism evidence="4 5">
    <name type="scientific">Oceanibaculum pacificum</name>
    <dbReference type="NCBI Taxonomy" id="580166"/>
    <lineage>
        <taxon>Bacteria</taxon>
        <taxon>Pseudomonadati</taxon>
        <taxon>Pseudomonadota</taxon>
        <taxon>Alphaproteobacteria</taxon>
        <taxon>Rhodospirillales</taxon>
        <taxon>Oceanibaculaceae</taxon>
        <taxon>Oceanibaculum</taxon>
    </lineage>
</organism>
<comment type="caution">
    <text evidence="4">The sequence shown here is derived from an EMBL/GenBank/DDBJ whole genome shotgun (WGS) entry which is preliminary data.</text>
</comment>
<feature type="modified residue" description="4-aspartylphosphate" evidence="2">
    <location>
        <position position="193"/>
    </location>
</feature>
<accession>A0A154VYL0</accession>
<evidence type="ECO:0000313" key="4">
    <source>
        <dbReference type="EMBL" id="KZD06345.1"/>
    </source>
</evidence>